<dbReference type="FunFam" id="3.40.449.10:FF:000001">
    <property type="entry name" value="Phosphoenolpyruvate carboxykinase (ATP)"/>
    <property type="match status" value="1"/>
</dbReference>
<dbReference type="EC" id="4.1.1.49" evidence="3 13"/>
<feature type="binding site" evidence="13">
    <location>
        <position position="217"/>
    </location>
    <ligand>
        <name>Mn(2+)</name>
        <dbReference type="ChEBI" id="CHEBI:29035"/>
    </ligand>
</feature>
<dbReference type="SUPFAM" id="SSF68923">
    <property type="entry name" value="PEP carboxykinase N-terminal domain"/>
    <property type="match status" value="1"/>
</dbReference>
<keyword evidence="9 13" id="KW-0067">ATP-binding</keyword>
<evidence type="ECO:0000256" key="5">
    <source>
        <dbReference type="ARBA" id="ARBA00022490"/>
    </source>
</evidence>
<evidence type="ECO:0000256" key="9">
    <source>
        <dbReference type="ARBA" id="ARBA00022840"/>
    </source>
</evidence>
<accession>A0A540V1Q4</accession>
<evidence type="ECO:0000256" key="6">
    <source>
        <dbReference type="ARBA" id="ARBA00022723"/>
    </source>
</evidence>
<dbReference type="HAMAP" id="MF_00453">
    <property type="entry name" value="PEPCK_ATP"/>
    <property type="match status" value="1"/>
</dbReference>
<evidence type="ECO:0000256" key="3">
    <source>
        <dbReference type="ARBA" id="ARBA00012363"/>
    </source>
</evidence>
<comment type="catalytic activity">
    <reaction evidence="12 13">
        <text>oxaloacetate + ATP = phosphoenolpyruvate + ADP + CO2</text>
        <dbReference type="Rhea" id="RHEA:18617"/>
        <dbReference type="ChEBI" id="CHEBI:16452"/>
        <dbReference type="ChEBI" id="CHEBI:16526"/>
        <dbReference type="ChEBI" id="CHEBI:30616"/>
        <dbReference type="ChEBI" id="CHEBI:58702"/>
        <dbReference type="ChEBI" id="CHEBI:456216"/>
        <dbReference type="EC" id="4.1.1.49"/>
    </reaction>
</comment>
<dbReference type="UniPathway" id="UPA00138"/>
<feature type="binding site" evidence="13">
    <location>
        <position position="198"/>
    </location>
    <ligand>
        <name>Mn(2+)</name>
        <dbReference type="ChEBI" id="CHEBI:29035"/>
    </ligand>
</feature>
<feature type="binding site" evidence="13">
    <location>
        <begin position="233"/>
        <end position="241"/>
    </location>
    <ligand>
        <name>ATP</name>
        <dbReference type="ChEBI" id="CHEBI:30616"/>
    </ligand>
</feature>
<dbReference type="GO" id="GO:0005829">
    <property type="term" value="C:cytosol"/>
    <property type="evidence" value="ECO:0007669"/>
    <property type="project" value="TreeGrafter"/>
</dbReference>
<gene>
    <name evidence="13 14" type="primary">pckA</name>
    <name evidence="14" type="ORF">FKZ59_10960</name>
</gene>
<dbReference type="PROSITE" id="PS00532">
    <property type="entry name" value="PEPCK_ATP"/>
    <property type="match status" value="1"/>
</dbReference>
<keyword evidence="15" id="KW-1185">Reference proteome</keyword>
<protein>
    <recommendedName>
        <fullName evidence="3 13">Phosphoenolpyruvate carboxykinase (ATP)</fullName>
        <shortName evidence="13">PCK</shortName>
        <shortName evidence="13">PEP carboxykinase</shortName>
        <shortName evidence="13">PEPCK</shortName>
        <ecNumber evidence="3 13">4.1.1.49</ecNumber>
    </recommendedName>
</protein>
<dbReference type="RefSeq" id="WP_141602802.1">
    <property type="nucleotide sequence ID" value="NZ_JARMSB010000037.1"/>
</dbReference>
<feature type="binding site" evidence="13">
    <location>
        <position position="319"/>
    </location>
    <ligand>
        <name>ATP</name>
        <dbReference type="ChEBI" id="CHEBI:30616"/>
    </ligand>
</feature>
<keyword evidence="14" id="KW-0418">Kinase</keyword>
<comment type="cofactor">
    <cofactor evidence="13">
        <name>Mn(2+)</name>
        <dbReference type="ChEBI" id="CHEBI:29035"/>
    </cofactor>
    <text evidence="13">Binds 1 Mn(2+) ion per subunit.</text>
</comment>
<dbReference type="PIRSF" id="PIRSF006294">
    <property type="entry name" value="PEP_crbxkin"/>
    <property type="match status" value="1"/>
</dbReference>
<keyword evidence="11 13" id="KW-0456">Lyase</keyword>
<feature type="binding site" evidence="13">
    <location>
        <position position="198"/>
    </location>
    <ligand>
        <name>ATP</name>
        <dbReference type="ChEBI" id="CHEBI:30616"/>
    </ligand>
</feature>
<keyword evidence="14" id="KW-0670">Pyruvate</keyword>
<evidence type="ECO:0000313" key="15">
    <source>
        <dbReference type="Proteomes" id="UP000315753"/>
    </source>
</evidence>
<keyword evidence="7 13" id="KW-0547">Nucleotide-binding</keyword>
<dbReference type="InterPro" id="IPR015994">
    <property type="entry name" value="PEPCK_ATP_CS"/>
</dbReference>
<keyword evidence="10 13" id="KW-0464">Manganese</keyword>
<dbReference type="NCBIfam" id="TIGR00224">
    <property type="entry name" value="pckA"/>
    <property type="match status" value="1"/>
</dbReference>
<comment type="pathway">
    <text evidence="1 13">Carbohydrate biosynthesis; gluconeogenesis.</text>
</comment>
<keyword evidence="4 13" id="KW-0312">Gluconeogenesis</keyword>
<evidence type="ECO:0000256" key="12">
    <source>
        <dbReference type="ARBA" id="ARBA00047371"/>
    </source>
</evidence>
<feature type="binding site" evidence="13">
    <location>
        <position position="282"/>
    </location>
    <ligand>
        <name>ATP</name>
        <dbReference type="ChEBI" id="CHEBI:30616"/>
    </ligand>
</feature>
<feature type="binding site" evidence="13">
    <location>
        <position position="56"/>
    </location>
    <ligand>
        <name>substrate</name>
    </ligand>
</feature>
<dbReference type="NCBIfam" id="NF006820">
    <property type="entry name" value="PRK09344.1-2"/>
    <property type="match status" value="1"/>
</dbReference>
<name>A0A540V1Q4_9BACL</name>
<dbReference type="InterPro" id="IPR008210">
    <property type="entry name" value="PEP_carboxykinase_N"/>
</dbReference>
<feature type="binding site" evidence="13">
    <location>
        <position position="192"/>
    </location>
    <ligand>
        <name>substrate</name>
    </ligand>
</feature>
<dbReference type="InterPro" id="IPR001272">
    <property type="entry name" value="PEP_carboxykinase_ATP"/>
</dbReference>
<dbReference type="Pfam" id="PF01293">
    <property type="entry name" value="PEPCK_ATP"/>
    <property type="match status" value="1"/>
</dbReference>
<dbReference type="Gene3D" id="3.90.228.20">
    <property type="match status" value="1"/>
</dbReference>
<evidence type="ECO:0000256" key="13">
    <source>
        <dbReference type="HAMAP-Rule" id="MF_00453"/>
    </source>
</evidence>
<dbReference type="EMBL" id="VIGD01000014">
    <property type="protein sequence ID" value="TQE90163.1"/>
    <property type="molecule type" value="Genomic_DNA"/>
</dbReference>
<organism evidence="14 15">
    <name type="scientific">Ureibacillus terrenus</name>
    <dbReference type="NCBI Taxonomy" id="118246"/>
    <lineage>
        <taxon>Bacteria</taxon>
        <taxon>Bacillati</taxon>
        <taxon>Bacillota</taxon>
        <taxon>Bacilli</taxon>
        <taxon>Bacillales</taxon>
        <taxon>Caryophanaceae</taxon>
        <taxon>Ureibacillus</taxon>
    </lineage>
</organism>
<feature type="binding site" evidence="13">
    <location>
        <position position="254"/>
    </location>
    <ligand>
        <name>Mn(2+)</name>
        <dbReference type="ChEBI" id="CHEBI:29035"/>
    </ligand>
</feature>
<dbReference type="NCBIfam" id="NF006821">
    <property type="entry name" value="PRK09344.1-3"/>
    <property type="match status" value="1"/>
</dbReference>
<dbReference type="Gene3D" id="3.40.449.10">
    <property type="entry name" value="Phosphoenolpyruvate Carboxykinase, domain 1"/>
    <property type="match status" value="1"/>
</dbReference>
<keyword evidence="8 13" id="KW-0210">Decarboxylase</keyword>
<feature type="binding site" evidence="13">
    <location>
        <position position="198"/>
    </location>
    <ligand>
        <name>substrate</name>
    </ligand>
</feature>
<dbReference type="FunFam" id="2.170.8.10:FF:000001">
    <property type="entry name" value="Phosphoenolpyruvate carboxykinase (ATP)"/>
    <property type="match status" value="1"/>
</dbReference>
<keyword evidence="6 13" id="KW-0479">Metal-binding</keyword>
<feature type="binding site" evidence="13">
    <location>
        <position position="217"/>
    </location>
    <ligand>
        <name>ATP</name>
        <dbReference type="ChEBI" id="CHEBI:30616"/>
    </ligand>
</feature>
<dbReference type="GO" id="GO:0016301">
    <property type="term" value="F:kinase activity"/>
    <property type="evidence" value="ECO:0007669"/>
    <property type="project" value="UniProtKB-KW"/>
</dbReference>
<dbReference type="PANTHER" id="PTHR30031">
    <property type="entry name" value="PHOSPHOENOLPYRUVATE CARBOXYKINASE ATP"/>
    <property type="match status" value="1"/>
</dbReference>
<dbReference type="GO" id="GO:0006094">
    <property type="term" value="P:gluconeogenesis"/>
    <property type="evidence" value="ECO:0007669"/>
    <property type="project" value="UniProtKB-UniRule"/>
</dbReference>
<evidence type="ECO:0000256" key="11">
    <source>
        <dbReference type="ARBA" id="ARBA00023239"/>
    </source>
</evidence>
<comment type="similarity">
    <text evidence="2 13">Belongs to the phosphoenolpyruvate carboxykinase (ATP) family.</text>
</comment>
<proteinExistence type="inferred from homology"/>
<comment type="caution">
    <text evidence="14">The sequence shown here is derived from an EMBL/GenBank/DDBJ whole genome shotgun (WGS) entry which is preliminary data.</text>
</comment>
<dbReference type="GO" id="GO:0004612">
    <property type="term" value="F:phosphoenolpyruvate carboxykinase (ATP) activity"/>
    <property type="evidence" value="ECO:0007669"/>
    <property type="project" value="UniProtKB-UniRule"/>
</dbReference>
<evidence type="ECO:0000256" key="8">
    <source>
        <dbReference type="ARBA" id="ARBA00022793"/>
    </source>
</evidence>
<keyword evidence="5 13" id="KW-0963">Cytoplasm</keyword>
<keyword evidence="14" id="KW-0808">Transferase</keyword>
<dbReference type="Proteomes" id="UP000315753">
    <property type="component" value="Unassembled WGS sequence"/>
</dbReference>
<dbReference type="CDD" id="cd00484">
    <property type="entry name" value="PEPCK_ATP"/>
    <property type="match status" value="1"/>
</dbReference>
<evidence type="ECO:0000256" key="1">
    <source>
        <dbReference type="ARBA" id="ARBA00004742"/>
    </source>
</evidence>
<evidence type="ECO:0000256" key="2">
    <source>
        <dbReference type="ARBA" id="ARBA00006052"/>
    </source>
</evidence>
<comment type="caution">
    <text evidence="13">Lacks conserved residue(s) required for the propagation of feature annotation.</text>
</comment>
<evidence type="ECO:0000313" key="14">
    <source>
        <dbReference type="EMBL" id="TQE90163.1"/>
    </source>
</evidence>
<dbReference type="PANTHER" id="PTHR30031:SF0">
    <property type="entry name" value="PHOSPHOENOLPYRUVATE CARBOXYKINASE (ATP)"/>
    <property type="match status" value="1"/>
</dbReference>
<dbReference type="GO" id="GO:0005524">
    <property type="term" value="F:ATP binding"/>
    <property type="evidence" value="ECO:0007669"/>
    <property type="project" value="UniProtKB-UniRule"/>
</dbReference>
<feature type="binding site" evidence="13">
    <location>
        <position position="319"/>
    </location>
    <ligand>
        <name>substrate</name>
    </ligand>
</feature>
<reference evidence="14 15" key="1">
    <citation type="submission" date="2019-06" db="EMBL/GenBank/DDBJ databases">
        <title>Genome sequence of Ureibacillus terrenus.</title>
        <authorList>
            <person name="Maclea K.S."/>
            <person name="Simoes M."/>
        </authorList>
    </citation>
    <scope>NUCLEOTIDE SEQUENCE [LARGE SCALE GENOMIC DNA]</scope>
    <source>
        <strain evidence="14 15">ATCC BAA-384</strain>
    </source>
</reference>
<dbReference type="SUPFAM" id="SSF53795">
    <property type="entry name" value="PEP carboxykinase-like"/>
    <property type="match status" value="1"/>
</dbReference>
<dbReference type="GO" id="GO:0046872">
    <property type="term" value="F:metal ion binding"/>
    <property type="evidence" value="ECO:0007669"/>
    <property type="project" value="UniProtKB-KW"/>
</dbReference>
<feature type="binding site" evidence="13">
    <location>
        <position position="444"/>
    </location>
    <ligand>
        <name>ATP</name>
        <dbReference type="ChEBI" id="CHEBI:30616"/>
    </ligand>
</feature>
<comment type="function">
    <text evidence="13">Involved in the gluconeogenesis. Catalyzes the conversion of oxaloacetate (OAA) to phosphoenolpyruvate (PEP) through direct phosphoryl transfer between the nucleoside triphosphate and OAA.</text>
</comment>
<evidence type="ECO:0000256" key="10">
    <source>
        <dbReference type="ARBA" id="ARBA00023211"/>
    </source>
</evidence>
<evidence type="ECO:0000256" key="7">
    <source>
        <dbReference type="ARBA" id="ARBA00022741"/>
    </source>
</evidence>
<dbReference type="AlphaFoldDB" id="A0A540V1Q4"/>
<evidence type="ECO:0000256" key="4">
    <source>
        <dbReference type="ARBA" id="ARBA00022432"/>
    </source>
</evidence>
<dbReference type="InterPro" id="IPR013035">
    <property type="entry name" value="PEP_carboxykinase_C"/>
</dbReference>
<dbReference type="Gene3D" id="2.170.8.10">
    <property type="entry name" value="Phosphoenolpyruvate Carboxykinase, domain 2"/>
    <property type="match status" value="1"/>
</dbReference>
<comment type="subcellular location">
    <subcellularLocation>
        <location evidence="13">Cytoplasm</location>
    </subcellularLocation>
</comment>
<dbReference type="OrthoDB" id="9806325at2"/>
<sequence>MNSVEVANELKELLKGKNINTQLSVPQLIEKSIIRGEARLTVDGAIVAETGKYTGRSPKDKFIVEEDSIKDKIDWGSVNQPISAEVFDNLYVKVLNYLKEKDELFVFKGFAGADKETQLPIQVVNEYAWHNLFCHQLFIRPTKEELASHQAEFTIVSAPGFKADPAVDGTNSEAFIIVSFEKKIILIGGTEYAGEMKKSIFSIMNYLLPEKGILSMHCSANVGEDGDVALFFGLSGTGKTTLSADSNRKLIGDDEHGWSDNGVFNIEGGCYAKTINLSAEKEPEIYNAIRFGTVLENVVIDPETREPDYDDNSLTENTRAAYPIHYIDNIVTPSIAGHPKTIIFLTADAFGVLPPISKLTKEQAMYHFLSGFTSKLAGTERGVTSPEPVFSTCFGAPFLPLPATRYAEMLGEKIDKHDVQVFLVNTGWTGGEYGVGSRMKLSYTRAMVRAAIEGKLNNVETKQDQIFGLHIPTQIDGVPSEVLDPREAWEDKEAYDEKARYLANLFKENFKKFKNVPEEIEKKGGPIV</sequence>